<gene>
    <name evidence="1" type="ORF">L2764_18025</name>
</gene>
<evidence type="ECO:0000313" key="2">
    <source>
        <dbReference type="Proteomes" id="UP001203423"/>
    </source>
</evidence>
<keyword evidence="2" id="KW-1185">Reference proteome</keyword>
<dbReference type="EMBL" id="JAKIKS010000082">
    <property type="protein sequence ID" value="MCL1126328.1"/>
    <property type="molecule type" value="Genomic_DNA"/>
</dbReference>
<protein>
    <submittedName>
        <fullName evidence="1">Uncharacterized protein</fullName>
    </submittedName>
</protein>
<evidence type="ECO:0000313" key="1">
    <source>
        <dbReference type="EMBL" id="MCL1126328.1"/>
    </source>
</evidence>
<proteinExistence type="predicted"/>
<reference evidence="1 2" key="1">
    <citation type="submission" date="2022-01" db="EMBL/GenBank/DDBJ databases">
        <title>Whole genome-based taxonomy of the Shewanellaceae.</title>
        <authorList>
            <person name="Martin-Rodriguez A.J."/>
        </authorList>
    </citation>
    <scope>NUCLEOTIDE SEQUENCE [LARGE SCALE GENOMIC DNA]</scope>
    <source>
        <strain evidence="1 2">DSM 17177</strain>
    </source>
</reference>
<name>A0ABT0LF74_9GAMM</name>
<comment type="caution">
    <text evidence="1">The sequence shown here is derived from an EMBL/GenBank/DDBJ whole genome shotgun (WGS) entry which is preliminary data.</text>
</comment>
<sequence>MREAGYSQESEPEQLKRLNADLDTLGFNLSSDDPDYLDFLRDRYHQVQEDNI</sequence>
<dbReference type="Proteomes" id="UP001203423">
    <property type="component" value="Unassembled WGS sequence"/>
</dbReference>
<accession>A0ABT0LF74</accession>
<organism evidence="1 2">
    <name type="scientific">Shewanella surugensis</name>
    <dbReference type="NCBI Taxonomy" id="212020"/>
    <lineage>
        <taxon>Bacteria</taxon>
        <taxon>Pseudomonadati</taxon>
        <taxon>Pseudomonadota</taxon>
        <taxon>Gammaproteobacteria</taxon>
        <taxon>Alteromonadales</taxon>
        <taxon>Shewanellaceae</taxon>
        <taxon>Shewanella</taxon>
    </lineage>
</organism>
<dbReference type="RefSeq" id="WP_248941717.1">
    <property type="nucleotide sequence ID" value="NZ_JAKIKS010000082.1"/>
</dbReference>